<dbReference type="EMBL" id="JACNJZ010000075">
    <property type="protein sequence ID" value="MBC8317192.1"/>
    <property type="molecule type" value="Genomic_DNA"/>
</dbReference>
<proteinExistence type="inferred from homology"/>
<dbReference type="InterPro" id="IPR001765">
    <property type="entry name" value="Carbonic_anhydrase"/>
</dbReference>
<sequence length="257" mass="29409">MRKKIFPFSVSLLAILCSIAYADMRPQLKNRVGIPPFQILKEIIDTNYTIRHTSDHPRKQNAPHLTWLADPDPRIRSSLISSSTDIYEVRNLANQLNSSLATIDYGIHHLHTPLLLITGNNDNAAIRLFSEGYESIEQTIRLELDHLHLPLAREVGLTVKEETEQDREMRLIEANVDYQVTLASHRYSQRIKAGRLVVVGGVIDLNNHYGSGKNRMRIINVNGEKDTAKLRTLQLFRQLKPERLHSLGREKMPSPRN</sequence>
<dbReference type="Proteomes" id="UP000614424">
    <property type="component" value="Unassembled WGS sequence"/>
</dbReference>
<comment type="caution">
    <text evidence="3">The sequence shown here is derived from an EMBL/GenBank/DDBJ whole genome shotgun (WGS) entry which is preliminary data.</text>
</comment>
<keyword evidence="2" id="KW-0732">Signal</keyword>
<dbReference type="GO" id="GO:0008270">
    <property type="term" value="F:zinc ion binding"/>
    <property type="evidence" value="ECO:0007669"/>
    <property type="project" value="InterPro"/>
</dbReference>
<dbReference type="Gene3D" id="3.40.1050.10">
    <property type="entry name" value="Carbonic anhydrase"/>
    <property type="match status" value="1"/>
</dbReference>
<evidence type="ECO:0000313" key="3">
    <source>
        <dbReference type="EMBL" id="MBC8317192.1"/>
    </source>
</evidence>
<dbReference type="AlphaFoldDB" id="A0A8J6NDA1"/>
<dbReference type="SMART" id="SM00947">
    <property type="entry name" value="Pro_CA"/>
    <property type="match status" value="1"/>
</dbReference>
<reference evidence="3 4" key="1">
    <citation type="submission" date="2020-08" db="EMBL/GenBank/DDBJ databases">
        <title>Bridging the membrane lipid divide: bacteria of the FCB group superphylum have the potential to synthesize archaeal ether lipids.</title>
        <authorList>
            <person name="Villanueva L."/>
            <person name="Von Meijenfeldt F.A.B."/>
            <person name="Westbye A.B."/>
            <person name="Yadav S."/>
            <person name="Hopmans E.C."/>
            <person name="Dutilh B.E."/>
            <person name="Sinninghe Damste J.S."/>
        </authorList>
    </citation>
    <scope>NUCLEOTIDE SEQUENCE [LARGE SCALE GENOMIC DNA]</scope>
    <source>
        <strain evidence="3">NIOZ-UU47</strain>
    </source>
</reference>
<feature type="signal peptide" evidence="2">
    <location>
        <begin position="1"/>
        <end position="22"/>
    </location>
</feature>
<accession>A0A8J6NDA1</accession>
<evidence type="ECO:0000313" key="4">
    <source>
        <dbReference type="Proteomes" id="UP000614424"/>
    </source>
</evidence>
<evidence type="ECO:0000256" key="2">
    <source>
        <dbReference type="SAM" id="SignalP"/>
    </source>
</evidence>
<name>A0A8J6NDA1_9BACT</name>
<feature type="chain" id="PRO_5035219358" evidence="2">
    <location>
        <begin position="23"/>
        <end position="257"/>
    </location>
</feature>
<protein>
    <submittedName>
        <fullName evidence="3">Carbonic anhydrase</fullName>
    </submittedName>
</protein>
<comment type="similarity">
    <text evidence="1">Belongs to the beta-class carbonic anhydrase family.</text>
</comment>
<gene>
    <name evidence="3" type="ORF">H8E41_04750</name>
</gene>
<dbReference type="GO" id="GO:0004089">
    <property type="term" value="F:carbonate dehydratase activity"/>
    <property type="evidence" value="ECO:0007669"/>
    <property type="project" value="InterPro"/>
</dbReference>
<dbReference type="Pfam" id="PF00484">
    <property type="entry name" value="Pro_CA"/>
    <property type="match status" value="1"/>
</dbReference>
<organism evidence="3 4">
    <name type="scientific">Candidatus Desulfobia pelagia</name>
    <dbReference type="NCBI Taxonomy" id="2841692"/>
    <lineage>
        <taxon>Bacteria</taxon>
        <taxon>Pseudomonadati</taxon>
        <taxon>Thermodesulfobacteriota</taxon>
        <taxon>Desulfobulbia</taxon>
        <taxon>Desulfobulbales</taxon>
        <taxon>Desulfobulbaceae</taxon>
        <taxon>Candidatus Desulfobia</taxon>
    </lineage>
</organism>
<evidence type="ECO:0000256" key="1">
    <source>
        <dbReference type="ARBA" id="ARBA00006217"/>
    </source>
</evidence>
<dbReference type="SUPFAM" id="SSF53056">
    <property type="entry name" value="beta-carbonic anhydrase, cab"/>
    <property type="match status" value="1"/>
</dbReference>
<dbReference type="InterPro" id="IPR036874">
    <property type="entry name" value="Carbonic_anhydrase_sf"/>
</dbReference>